<gene>
    <name evidence="3" type="ORF">CP97_09430</name>
</gene>
<keyword evidence="4" id="KW-1185">Reference proteome</keyword>
<organism evidence="3 4">
    <name type="scientific">Aurantiacibacter atlanticus</name>
    <dbReference type="NCBI Taxonomy" id="1648404"/>
    <lineage>
        <taxon>Bacteria</taxon>
        <taxon>Pseudomonadati</taxon>
        <taxon>Pseudomonadota</taxon>
        <taxon>Alphaproteobacteria</taxon>
        <taxon>Sphingomonadales</taxon>
        <taxon>Erythrobacteraceae</taxon>
        <taxon>Aurantiacibacter</taxon>
    </lineage>
</organism>
<proteinExistence type="predicted"/>
<dbReference type="SUPFAM" id="SSF53448">
    <property type="entry name" value="Nucleotide-diphospho-sugar transferases"/>
    <property type="match status" value="1"/>
</dbReference>
<reference evidence="3 4" key="1">
    <citation type="journal article" date="2015" name="Int. J. Syst. Evol. Microbiol.">
        <title>Erythrobacter atlanticus sp. nov., a bacterium from ocean sediment able to degrade polycyclic aromatic hydrocarbons.</title>
        <authorList>
            <person name="Zhuang L."/>
            <person name="Liu Y."/>
            <person name="Wang L."/>
            <person name="Wang W."/>
            <person name="Shao Z."/>
        </authorList>
    </citation>
    <scope>NUCLEOTIDE SEQUENCE [LARGE SCALE GENOMIC DNA]</scope>
    <source>
        <strain evidence="4">s21-N3</strain>
    </source>
</reference>
<reference evidence="4" key="2">
    <citation type="submission" date="2015-04" db="EMBL/GenBank/DDBJ databases">
        <title>The complete genome sequence of Erythrobacter sp. s21-N3.</title>
        <authorList>
            <person name="Zhuang L."/>
            <person name="Liu Y."/>
            <person name="Shao Z."/>
        </authorList>
    </citation>
    <scope>NUCLEOTIDE SEQUENCE [LARGE SCALE GENOMIC DNA]</scope>
    <source>
        <strain evidence="4">s21-N3</strain>
    </source>
</reference>
<accession>A0A0H4VKD5</accession>
<dbReference type="Pfam" id="PF12804">
    <property type="entry name" value="NTP_transf_3"/>
    <property type="match status" value="1"/>
</dbReference>
<dbReference type="RefSeq" id="WP_048885719.1">
    <property type="nucleotide sequence ID" value="NZ_CP011310.1"/>
</dbReference>
<dbReference type="InterPro" id="IPR025877">
    <property type="entry name" value="MobA-like_NTP_Trfase"/>
</dbReference>
<dbReference type="OrthoDB" id="7400486at2"/>
<evidence type="ECO:0000256" key="1">
    <source>
        <dbReference type="ARBA" id="ARBA00022842"/>
    </source>
</evidence>
<dbReference type="GO" id="GO:0016779">
    <property type="term" value="F:nucleotidyltransferase activity"/>
    <property type="evidence" value="ECO:0007669"/>
    <property type="project" value="UniProtKB-ARBA"/>
</dbReference>
<dbReference type="STRING" id="1648404.CP97_09430"/>
<dbReference type="Proteomes" id="UP000059113">
    <property type="component" value="Chromosome"/>
</dbReference>
<protein>
    <recommendedName>
        <fullName evidence="2">MobA-like NTP transferase domain-containing protein</fullName>
    </recommendedName>
</protein>
<name>A0A0H4VKD5_9SPHN</name>
<sequence>MSQVPVTVIILAAQRTGVVNPLAERAGVSHKCLVPICGRPLVEYVMETITTLPAIKAIRVVLEPEGQQDVDKVLEPFRARGIAVDLIDSDPNIVESVIAASKGEEGPFIITTADNVLLTQAGFEQMRDALGKTDAALGLAAREQVLSAHPEGQRRFYQLRDAGYANCNIYALANRKAFAAAETFREGGQFMNNPGRLVRAFGLFNILLMKLKLVSIKGAMRRISRRFGVEIEAVVFADGGLAIDVDNERTLSICEQLLPIRRPTDIRA</sequence>
<dbReference type="AlphaFoldDB" id="A0A0H4VKD5"/>
<dbReference type="InterPro" id="IPR029044">
    <property type="entry name" value="Nucleotide-diphossugar_trans"/>
</dbReference>
<dbReference type="Gene3D" id="3.90.550.10">
    <property type="entry name" value="Spore Coat Polysaccharide Biosynthesis Protein SpsA, Chain A"/>
    <property type="match status" value="1"/>
</dbReference>
<evidence type="ECO:0000259" key="2">
    <source>
        <dbReference type="Pfam" id="PF12804"/>
    </source>
</evidence>
<feature type="domain" description="MobA-like NTP transferase" evidence="2">
    <location>
        <begin position="23"/>
        <end position="143"/>
    </location>
</feature>
<evidence type="ECO:0000313" key="4">
    <source>
        <dbReference type="Proteomes" id="UP000059113"/>
    </source>
</evidence>
<dbReference type="EMBL" id="CP011310">
    <property type="protein sequence ID" value="AKQ43341.2"/>
    <property type="molecule type" value="Genomic_DNA"/>
</dbReference>
<keyword evidence="1" id="KW-0460">Magnesium</keyword>
<evidence type="ECO:0000313" key="3">
    <source>
        <dbReference type="EMBL" id="AKQ43341.2"/>
    </source>
</evidence>
<dbReference type="KEGG" id="ery:CP97_09430"/>